<reference evidence="1" key="1">
    <citation type="journal article" date="2021" name="Proc. Natl. Acad. Sci. U.S.A.">
        <title>A Catalog of Tens of Thousands of Viruses from Human Metagenomes Reveals Hidden Associations with Chronic Diseases.</title>
        <authorList>
            <person name="Tisza M.J."/>
            <person name="Buck C.B."/>
        </authorList>
    </citation>
    <scope>NUCLEOTIDE SEQUENCE</scope>
    <source>
        <strain evidence="1">Ct1is2</strain>
    </source>
</reference>
<evidence type="ECO:0000313" key="1">
    <source>
        <dbReference type="EMBL" id="DAD95850.1"/>
    </source>
</evidence>
<sequence length="29" mass="3541">MTLVKLKCYSYVVKAECELYHASFFRTFY</sequence>
<protein>
    <submittedName>
        <fullName evidence="1">Uncharacterized protein</fullName>
    </submittedName>
</protein>
<name>A0A8S5NNJ7_9CAUD</name>
<organism evidence="1">
    <name type="scientific">Siphoviridae sp. ct1is2</name>
    <dbReference type="NCBI Taxonomy" id="2826273"/>
    <lineage>
        <taxon>Viruses</taxon>
        <taxon>Duplodnaviria</taxon>
        <taxon>Heunggongvirae</taxon>
        <taxon>Uroviricota</taxon>
        <taxon>Caudoviricetes</taxon>
    </lineage>
</organism>
<dbReference type="EMBL" id="BK015204">
    <property type="protein sequence ID" value="DAD95850.1"/>
    <property type="molecule type" value="Genomic_DNA"/>
</dbReference>
<proteinExistence type="predicted"/>
<accession>A0A8S5NNJ7</accession>